<gene>
    <name evidence="1" type="ORF">EC844_10575</name>
</gene>
<dbReference type="Proteomes" id="UP000294963">
    <property type="component" value="Unassembled WGS sequence"/>
</dbReference>
<dbReference type="OrthoDB" id="6712222at2"/>
<protein>
    <submittedName>
        <fullName evidence="1">Uncharacterized protein DUF2511</fullName>
    </submittedName>
</protein>
<keyword evidence="2" id="KW-1185">Reference proteome</keyword>
<sequence>MKKILISLLLLGCSDKPSQTLSKEAYGESWPFSVDSGTLRCDPNGNVLLRTAGRDYIVNGAPTDLYPSILQITQSEPAGSENKKSTQPILQAGTKLCLKRSVD</sequence>
<evidence type="ECO:0000313" key="1">
    <source>
        <dbReference type="EMBL" id="TCM68372.1"/>
    </source>
</evidence>
<evidence type="ECO:0000313" key="2">
    <source>
        <dbReference type="Proteomes" id="UP000294963"/>
    </source>
</evidence>
<organism evidence="1 2">
    <name type="scientific">Acinetobacter calcoaceticus</name>
    <dbReference type="NCBI Taxonomy" id="471"/>
    <lineage>
        <taxon>Bacteria</taxon>
        <taxon>Pseudomonadati</taxon>
        <taxon>Pseudomonadota</taxon>
        <taxon>Gammaproteobacteria</taxon>
        <taxon>Moraxellales</taxon>
        <taxon>Moraxellaceae</taxon>
        <taxon>Acinetobacter</taxon>
        <taxon>Acinetobacter calcoaceticus/baumannii complex</taxon>
    </lineage>
</organism>
<accession>A0A4R1XYJ3</accession>
<dbReference type="AlphaFoldDB" id="A0A4R1XYJ3"/>
<reference evidence="1 2" key="1">
    <citation type="submission" date="2019-03" db="EMBL/GenBank/DDBJ databases">
        <title>Genomic analyses of the natural microbiome of Caenorhabditis elegans.</title>
        <authorList>
            <person name="Samuel B."/>
        </authorList>
    </citation>
    <scope>NUCLEOTIDE SEQUENCE [LARGE SCALE GENOMIC DNA]</scope>
    <source>
        <strain evidence="1 2">JUb89</strain>
    </source>
</reference>
<dbReference type="InterPro" id="IPR019648">
    <property type="entry name" value="YebY"/>
</dbReference>
<comment type="caution">
    <text evidence="1">The sequence shown here is derived from an EMBL/GenBank/DDBJ whole genome shotgun (WGS) entry which is preliminary data.</text>
</comment>
<dbReference type="Pfam" id="PF10709">
    <property type="entry name" value="DUF2511"/>
    <property type="match status" value="1"/>
</dbReference>
<proteinExistence type="predicted"/>
<name>A0A4R1XYJ3_ACICA</name>
<dbReference type="EMBL" id="SLVJ01000005">
    <property type="protein sequence ID" value="TCM68372.1"/>
    <property type="molecule type" value="Genomic_DNA"/>
</dbReference>